<name>A0A6B3SND8_9BURK</name>
<dbReference type="InterPro" id="IPR013656">
    <property type="entry name" value="PAS_4"/>
</dbReference>
<feature type="domain" description="PAS" evidence="6">
    <location>
        <begin position="449"/>
        <end position="519"/>
    </location>
</feature>
<sequence>METHLDFPSNSMVSALMREHDWSASVLGEPRTWPQSLRAGLQLMLNSKFPMFIAWGPQLGFLYNDGYAEILGHKHPSALGSRFQDIWEEIWPAINPVIESALHGEASYFEDLPLVVERAGYPEQAWFTFSYSPIHDDNGVIAGIYCSVIETSKSVRNRKLREFQLKLTESLYPLASPHEVVSTAVAMLAKHLAASSCWYAEVDAGAGAFHTSSGWFEPGTPALPDKGQVDDFSPALLQTLMTGSPFVCNDVRADPRTSAFAERYLALGIGSLLIVPVLKDGKLCLNINVAKTSAYLWTTDDIQAAKEVADRTWVTMENVATQHCLNVERDRSSHILNQMGEGFMLIGPDGCIANINAEGLRLLQRRASDVLGKRNAELWTDDLSSRVEAACTEAVRTTATVVIEFNFPLARSSDAWLEMRISSLTRDGLAVFFRDVTPQKRAALALRRSEEHLSALFEQTAAGIAERDGQGRLIRINERLCEILGRSRETVLGTDIHDLIHPDDLAPSDAAFQQLLRDGQPFDIEKRYLRPDGSPVWVSMTASLIRREDTDTADTVLAVVLDITERKATEKALQDETRILELLNQSGQSLAATLDLDTLLQAVTDAGRALTGAQFGAFFYNGKDESGDAYMLYTLSGAPKEAFESFGHPRATAVFKPTFHGEPAIRSDDITKDLRYGTMAPHHGMPKGHLPVRSYLAAPVLARSGEVIGGCFLAIQK</sequence>
<dbReference type="Pfam" id="PF13185">
    <property type="entry name" value="GAF_2"/>
    <property type="match status" value="2"/>
</dbReference>
<dbReference type="EC" id="2.7.13.3" evidence="2"/>
<feature type="domain" description="PAC" evidence="7">
    <location>
        <begin position="522"/>
        <end position="575"/>
    </location>
</feature>
<dbReference type="InterPro" id="IPR052162">
    <property type="entry name" value="Sensor_kinase/Photoreceptor"/>
</dbReference>
<evidence type="ECO:0000256" key="5">
    <source>
        <dbReference type="ARBA" id="ARBA00022777"/>
    </source>
</evidence>
<evidence type="ECO:0000256" key="3">
    <source>
        <dbReference type="ARBA" id="ARBA00022553"/>
    </source>
</evidence>
<dbReference type="PROSITE" id="PS50112">
    <property type="entry name" value="PAS"/>
    <property type="match status" value="1"/>
</dbReference>
<evidence type="ECO:0000313" key="9">
    <source>
        <dbReference type="Proteomes" id="UP000482155"/>
    </source>
</evidence>
<keyword evidence="4" id="KW-0808">Transferase</keyword>
<dbReference type="InterPro" id="IPR001610">
    <property type="entry name" value="PAC"/>
</dbReference>
<dbReference type="InterPro" id="IPR035965">
    <property type="entry name" value="PAS-like_dom_sf"/>
</dbReference>
<proteinExistence type="predicted"/>
<dbReference type="InterPro" id="IPR029016">
    <property type="entry name" value="GAF-like_dom_sf"/>
</dbReference>
<keyword evidence="5" id="KW-0418">Kinase</keyword>
<dbReference type="GO" id="GO:0004673">
    <property type="term" value="F:protein histidine kinase activity"/>
    <property type="evidence" value="ECO:0007669"/>
    <property type="project" value="UniProtKB-EC"/>
</dbReference>
<dbReference type="CDD" id="cd00130">
    <property type="entry name" value="PAS"/>
    <property type="match status" value="2"/>
</dbReference>
<evidence type="ECO:0000256" key="2">
    <source>
        <dbReference type="ARBA" id="ARBA00012438"/>
    </source>
</evidence>
<reference evidence="8 9" key="1">
    <citation type="submission" date="2020-02" db="EMBL/GenBank/DDBJ databases">
        <authorList>
            <person name="Kim M.K."/>
        </authorList>
    </citation>
    <scope>NUCLEOTIDE SEQUENCE [LARGE SCALE GENOMIC DNA]</scope>
    <source>
        <strain evidence="8 9">17J57-3</strain>
    </source>
</reference>
<dbReference type="SMART" id="SM00086">
    <property type="entry name" value="PAC"/>
    <property type="match status" value="1"/>
</dbReference>
<organism evidence="8 9">
    <name type="scientific">Noviherbaspirillum galbum</name>
    <dbReference type="NCBI Taxonomy" id="2709383"/>
    <lineage>
        <taxon>Bacteria</taxon>
        <taxon>Pseudomonadati</taxon>
        <taxon>Pseudomonadota</taxon>
        <taxon>Betaproteobacteria</taxon>
        <taxon>Burkholderiales</taxon>
        <taxon>Oxalobacteraceae</taxon>
        <taxon>Noviherbaspirillum</taxon>
    </lineage>
</organism>
<evidence type="ECO:0000313" key="8">
    <source>
        <dbReference type="EMBL" id="NEX59932.1"/>
    </source>
</evidence>
<evidence type="ECO:0000256" key="4">
    <source>
        <dbReference type="ARBA" id="ARBA00022679"/>
    </source>
</evidence>
<dbReference type="InterPro" id="IPR003018">
    <property type="entry name" value="GAF"/>
</dbReference>
<dbReference type="Gene3D" id="3.30.450.40">
    <property type="match status" value="2"/>
</dbReference>
<dbReference type="AlphaFoldDB" id="A0A6B3SND8"/>
<keyword evidence="3" id="KW-0597">Phosphoprotein</keyword>
<dbReference type="InterPro" id="IPR013655">
    <property type="entry name" value="PAS_fold_3"/>
</dbReference>
<evidence type="ECO:0000256" key="1">
    <source>
        <dbReference type="ARBA" id="ARBA00000085"/>
    </source>
</evidence>
<comment type="catalytic activity">
    <reaction evidence="1">
        <text>ATP + protein L-histidine = ADP + protein N-phospho-L-histidine.</text>
        <dbReference type="EC" id="2.7.13.3"/>
    </reaction>
</comment>
<gene>
    <name evidence="8" type="ORF">G3574_02460</name>
</gene>
<dbReference type="PANTHER" id="PTHR43304:SF1">
    <property type="entry name" value="PAC DOMAIN-CONTAINING PROTEIN"/>
    <property type="match status" value="1"/>
</dbReference>
<keyword evidence="9" id="KW-1185">Reference proteome</keyword>
<dbReference type="PROSITE" id="PS50113">
    <property type="entry name" value="PAC"/>
    <property type="match status" value="1"/>
</dbReference>
<evidence type="ECO:0000259" key="6">
    <source>
        <dbReference type="PROSITE" id="PS50112"/>
    </source>
</evidence>
<comment type="caution">
    <text evidence="8">The sequence shown here is derived from an EMBL/GenBank/DDBJ whole genome shotgun (WGS) entry which is preliminary data.</text>
</comment>
<dbReference type="InterPro" id="IPR000014">
    <property type="entry name" value="PAS"/>
</dbReference>
<dbReference type="SUPFAM" id="SSF55785">
    <property type="entry name" value="PYP-like sensor domain (PAS domain)"/>
    <property type="match status" value="3"/>
</dbReference>
<dbReference type="InterPro" id="IPR000700">
    <property type="entry name" value="PAS-assoc_C"/>
</dbReference>
<evidence type="ECO:0000259" key="7">
    <source>
        <dbReference type="PROSITE" id="PS50113"/>
    </source>
</evidence>
<dbReference type="NCBIfam" id="TIGR00229">
    <property type="entry name" value="sensory_box"/>
    <property type="match status" value="1"/>
</dbReference>
<accession>A0A6B3SND8</accession>
<dbReference type="SMART" id="SM00065">
    <property type="entry name" value="GAF"/>
    <property type="match status" value="1"/>
</dbReference>
<dbReference type="EMBL" id="JAAIVB010000009">
    <property type="protein sequence ID" value="NEX59932.1"/>
    <property type="molecule type" value="Genomic_DNA"/>
</dbReference>
<dbReference type="Gene3D" id="3.30.450.20">
    <property type="entry name" value="PAS domain"/>
    <property type="match status" value="3"/>
</dbReference>
<protein>
    <recommendedName>
        <fullName evidence="2">histidine kinase</fullName>
        <ecNumber evidence="2">2.7.13.3</ecNumber>
    </recommendedName>
</protein>
<dbReference type="Pfam" id="PF08448">
    <property type="entry name" value="PAS_4"/>
    <property type="match status" value="2"/>
</dbReference>
<dbReference type="Pfam" id="PF08447">
    <property type="entry name" value="PAS_3"/>
    <property type="match status" value="1"/>
</dbReference>
<dbReference type="PANTHER" id="PTHR43304">
    <property type="entry name" value="PHYTOCHROME-LIKE PROTEIN CPH1"/>
    <property type="match status" value="1"/>
</dbReference>
<dbReference type="RefSeq" id="WP_163960435.1">
    <property type="nucleotide sequence ID" value="NZ_JAAIVB010000009.1"/>
</dbReference>
<dbReference type="SUPFAM" id="SSF55781">
    <property type="entry name" value="GAF domain-like"/>
    <property type="match status" value="2"/>
</dbReference>
<dbReference type="Proteomes" id="UP000482155">
    <property type="component" value="Unassembled WGS sequence"/>
</dbReference>
<dbReference type="SMART" id="SM00091">
    <property type="entry name" value="PAS"/>
    <property type="match status" value="2"/>
</dbReference>